<evidence type="ECO:0000313" key="3">
    <source>
        <dbReference type="Proteomes" id="UP001156196"/>
    </source>
</evidence>
<dbReference type="GeneID" id="4848375"/>
<dbReference type="PROSITE" id="PS50213">
    <property type="entry name" value="FAS1"/>
    <property type="match status" value="1"/>
</dbReference>
<feature type="domain" description="FAS1" evidence="1">
    <location>
        <begin position="1"/>
        <end position="132"/>
    </location>
</feature>
<dbReference type="Proteomes" id="UP001156196">
    <property type="component" value="Chromosome"/>
</dbReference>
<protein>
    <submittedName>
        <fullName evidence="2">Fasciclin domain-containing protein</fullName>
    </submittedName>
</protein>
<gene>
    <name evidence="2" type="ORF">OH143_02860</name>
</gene>
<dbReference type="FunFam" id="2.30.180.10:FF:000032">
    <property type="entry name" value="Fasciclin domain-containing protein, putative"/>
    <property type="match status" value="1"/>
</dbReference>
<accession>A0AAX3EB44</accession>
<dbReference type="PANTHER" id="PTHR10900">
    <property type="entry name" value="PERIOSTIN-RELATED"/>
    <property type="match status" value="1"/>
</dbReference>
<dbReference type="GeneID" id="76729798"/>
<dbReference type="AlphaFoldDB" id="A0AAX3EB44"/>
<dbReference type="SMART" id="SM00554">
    <property type="entry name" value="FAS1"/>
    <property type="match status" value="1"/>
</dbReference>
<dbReference type="Gene3D" id="2.30.180.10">
    <property type="entry name" value="FAS1 domain"/>
    <property type="match status" value="1"/>
</dbReference>
<dbReference type="PANTHER" id="PTHR10900:SF77">
    <property type="entry name" value="FI19380P1"/>
    <property type="match status" value="1"/>
</dbReference>
<dbReference type="InterPro" id="IPR000782">
    <property type="entry name" value="FAS1_domain"/>
</dbReference>
<reference evidence="2" key="1">
    <citation type="submission" date="2022-10" db="EMBL/GenBank/DDBJ databases">
        <title>Complete genome of Methanoculleus submarinus DSM 15122.</title>
        <authorList>
            <person name="Chen S.-C."/>
            <person name="Lai S.-J."/>
            <person name="You Y.-T."/>
        </authorList>
    </citation>
    <scope>NUCLEOTIDE SEQUENCE</scope>
    <source>
        <strain evidence="2">DSM 15122</strain>
    </source>
</reference>
<sequence length="148" mass="16408">MAKIFDTLQNDGRFGRLVEIIQTLGEEKMLQGEGPMTFFAPVDSAWDAIPEPNRAMILNDKQMLSHLIDFFTIGNHKCTLESLLSKNVVQTVEGNTLMVRSTERGTQVDEAVVLEGDIEAENGIIHALDSVPFTTLSQAYEAYMAVSE</sequence>
<dbReference type="KEGG" id="msum:OH143_02860"/>
<dbReference type="EMBL" id="CP109831">
    <property type="protein sequence ID" value="UYU19049.1"/>
    <property type="molecule type" value="Genomic_DNA"/>
</dbReference>
<organism evidence="2 3">
    <name type="scientific">Methanoculleus submarinus</name>
    <dbReference type="NCBI Taxonomy" id="204050"/>
    <lineage>
        <taxon>Archaea</taxon>
        <taxon>Methanobacteriati</taxon>
        <taxon>Methanobacteriota</taxon>
        <taxon>Stenosarchaea group</taxon>
        <taxon>Methanomicrobia</taxon>
        <taxon>Methanomicrobiales</taxon>
        <taxon>Methanomicrobiaceae</taxon>
        <taxon>Methanoculleus</taxon>
    </lineage>
</organism>
<evidence type="ECO:0000313" key="2">
    <source>
        <dbReference type="EMBL" id="UYU19049.1"/>
    </source>
</evidence>
<dbReference type="RefSeq" id="WP_011844564.1">
    <property type="nucleotide sequence ID" value="NZ_CP109831.1"/>
</dbReference>
<name>A0AAX3EB44_9EURY</name>
<dbReference type="SUPFAM" id="SSF82153">
    <property type="entry name" value="FAS1 domain"/>
    <property type="match status" value="1"/>
</dbReference>
<dbReference type="InterPro" id="IPR036378">
    <property type="entry name" value="FAS1_dom_sf"/>
</dbReference>
<evidence type="ECO:0000259" key="1">
    <source>
        <dbReference type="PROSITE" id="PS50213"/>
    </source>
</evidence>
<keyword evidence="3" id="KW-1185">Reference proteome</keyword>
<dbReference type="Pfam" id="PF02469">
    <property type="entry name" value="Fasciclin"/>
    <property type="match status" value="1"/>
</dbReference>
<dbReference type="InterPro" id="IPR050904">
    <property type="entry name" value="Adhesion/Biosynth-related"/>
</dbReference>
<proteinExistence type="predicted"/>